<keyword evidence="3" id="KW-0998">Cell outer membrane</keyword>
<feature type="chain" id="PRO_5003700638" evidence="5">
    <location>
        <begin position="29"/>
        <end position="681"/>
    </location>
</feature>
<dbReference type="STRING" id="1189621.A3SI_01821"/>
<dbReference type="PRINTS" id="PR01021">
    <property type="entry name" value="OMPADOMAIN"/>
</dbReference>
<name>I5CAA9_9BACT</name>
<evidence type="ECO:0000313" key="8">
    <source>
        <dbReference type="Proteomes" id="UP000005551"/>
    </source>
</evidence>
<dbReference type="PANTHER" id="PTHR30329:SF21">
    <property type="entry name" value="LIPOPROTEIN YIAD-RELATED"/>
    <property type="match status" value="1"/>
</dbReference>
<sequence length="681" mass="78338">MVLNATKRFLLLIALLAAGLGGNSQSFAQQNPLFRTDYTELLQQQRNFQQALELALKSYEKNASGRDARRIAALYDTLHRYPEAFDWHQRIIKEHQPEREDYRAYVRAGARLDMPVLRLEQLLGRSGFRLSQLDAVNMAFMRAAQAAEPTVNLEADSRLNSPQSDFGLRYDSRGYAYWSSDRGTGGASKKALIRLDLKPKTPAEDFYERNNRDYLWIYRKSPEGEPEKLRFEGKDFLMTKDPSIALKSKHIFFTAVEKPEGRKQRILYPAIYRGELQEDGRVTQISPLPFHAPQRHAAQHPHLDEAGGYLYFASDQEGGFGGFDLYRVALHTDLSTQGLPENLGETINNAAHQVYPFLFGEELYFSSNQAPTLGGLDIFKAYIGENDFSQIQNLGTPFNSGGDDFGYYQNERGGLSISSDRLLRQGSGDNIYRIEDRRVFFTARFEDCAGTLMTFSEIPELLDRTKEQELALRKNRVGEFFTEVSIGRDFALRLDLPGYRILEDSSITSKNLTMNYIERTYRLQPILQVFTLLQDTIYYDLDRSFIRPEAAERLDQLAEALKRYPETTLLVASHTDSRASDAYNEALSERRALAVQDYLNRRHGIPASRLTLSWYGEQLLLKDCGDGMPCPEEEHQRNRRTELRLQVDPEHPTLQRDPRFRDLDPCDPEAWRRFFRERAGK</sequence>
<evidence type="ECO:0000256" key="5">
    <source>
        <dbReference type="SAM" id="SignalP"/>
    </source>
</evidence>
<dbReference type="SUPFAM" id="SSF103088">
    <property type="entry name" value="OmpA-like"/>
    <property type="match status" value="1"/>
</dbReference>
<dbReference type="Proteomes" id="UP000005551">
    <property type="component" value="Unassembled WGS sequence"/>
</dbReference>
<organism evidence="7 8">
    <name type="scientific">Nitritalea halalkaliphila LW7</name>
    <dbReference type="NCBI Taxonomy" id="1189621"/>
    <lineage>
        <taxon>Bacteria</taxon>
        <taxon>Pseudomonadati</taxon>
        <taxon>Bacteroidota</taxon>
        <taxon>Cytophagia</taxon>
        <taxon>Cytophagales</taxon>
        <taxon>Cyclobacteriaceae</taxon>
        <taxon>Nitritalea</taxon>
    </lineage>
</organism>
<evidence type="ECO:0000256" key="2">
    <source>
        <dbReference type="ARBA" id="ARBA00023136"/>
    </source>
</evidence>
<evidence type="ECO:0000313" key="7">
    <source>
        <dbReference type="EMBL" id="EIM78761.1"/>
    </source>
</evidence>
<evidence type="ECO:0000256" key="1">
    <source>
        <dbReference type="ARBA" id="ARBA00004442"/>
    </source>
</evidence>
<dbReference type="GO" id="GO:0009279">
    <property type="term" value="C:cell outer membrane"/>
    <property type="evidence" value="ECO:0007669"/>
    <property type="project" value="UniProtKB-SubCell"/>
</dbReference>
<gene>
    <name evidence="7" type="ORF">A3SI_01821</name>
</gene>
<reference evidence="7 8" key="1">
    <citation type="submission" date="2012-05" db="EMBL/GenBank/DDBJ databases">
        <title>Genome sequence of Nitritalea halalkaliphila LW7.</title>
        <authorList>
            <person name="Jangir P.K."/>
            <person name="Singh A."/>
            <person name="Shivaji S."/>
            <person name="Sharma R."/>
        </authorList>
    </citation>
    <scope>NUCLEOTIDE SEQUENCE [LARGE SCALE GENOMIC DNA]</scope>
    <source>
        <strain evidence="7 8">LW7</strain>
    </source>
</reference>
<dbReference type="InterPro" id="IPR036737">
    <property type="entry name" value="OmpA-like_sf"/>
</dbReference>
<feature type="signal peptide" evidence="5">
    <location>
        <begin position="1"/>
        <end position="28"/>
    </location>
</feature>
<dbReference type="EMBL" id="AJYA01000002">
    <property type="protein sequence ID" value="EIM78761.1"/>
    <property type="molecule type" value="Genomic_DNA"/>
</dbReference>
<proteinExistence type="predicted"/>
<dbReference type="InterPro" id="IPR050330">
    <property type="entry name" value="Bact_OuterMem_StrucFunc"/>
</dbReference>
<dbReference type="CDD" id="cd07185">
    <property type="entry name" value="OmpA_C-like"/>
    <property type="match status" value="1"/>
</dbReference>
<keyword evidence="2 4" id="KW-0472">Membrane</keyword>
<protein>
    <submittedName>
        <fullName evidence="7">OmpA/MotB domain-containing protein</fullName>
    </submittedName>
</protein>
<dbReference type="InterPro" id="IPR006664">
    <property type="entry name" value="OMP_bac"/>
</dbReference>
<evidence type="ECO:0000256" key="4">
    <source>
        <dbReference type="PROSITE-ProRule" id="PRU00473"/>
    </source>
</evidence>
<dbReference type="SUPFAM" id="SSF82171">
    <property type="entry name" value="DPP6 N-terminal domain-like"/>
    <property type="match status" value="1"/>
</dbReference>
<feature type="domain" description="OmpA-like" evidence="6">
    <location>
        <begin position="526"/>
        <end position="649"/>
    </location>
</feature>
<accession>I5CAA9</accession>
<dbReference type="PATRIC" id="fig|1189621.3.peg.380"/>
<dbReference type="Gene3D" id="3.30.1330.60">
    <property type="entry name" value="OmpA-like domain"/>
    <property type="match status" value="1"/>
</dbReference>
<evidence type="ECO:0000256" key="3">
    <source>
        <dbReference type="ARBA" id="ARBA00023237"/>
    </source>
</evidence>
<keyword evidence="8" id="KW-1185">Reference proteome</keyword>
<dbReference type="AlphaFoldDB" id="I5CAA9"/>
<evidence type="ECO:0000259" key="6">
    <source>
        <dbReference type="PROSITE" id="PS51123"/>
    </source>
</evidence>
<dbReference type="OrthoDB" id="9809364at2"/>
<dbReference type="RefSeq" id="WP_009053310.1">
    <property type="nucleotide sequence ID" value="NZ_AJYA01000002.1"/>
</dbReference>
<dbReference type="InterPro" id="IPR006665">
    <property type="entry name" value="OmpA-like"/>
</dbReference>
<dbReference type="Pfam" id="PF00691">
    <property type="entry name" value="OmpA"/>
    <property type="match status" value="1"/>
</dbReference>
<keyword evidence="5" id="KW-0732">Signal</keyword>
<dbReference type="PROSITE" id="PS51123">
    <property type="entry name" value="OMPA_2"/>
    <property type="match status" value="1"/>
</dbReference>
<comment type="subcellular location">
    <subcellularLocation>
        <location evidence="1">Cell outer membrane</location>
    </subcellularLocation>
</comment>
<comment type="caution">
    <text evidence="7">The sequence shown here is derived from an EMBL/GenBank/DDBJ whole genome shotgun (WGS) entry which is preliminary data.</text>
</comment>
<dbReference type="PANTHER" id="PTHR30329">
    <property type="entry name" value="STATOR ELEMENT OF FLAGELLAR MOTOR COMPLEX"/>
    <property type="match status" value="1"/>
</dbReference>